<dbReference type="GO" id="GO:0004252">
    <property type="term" value="F:serine-type endopeptidase activity"/>
    <property type="evidence" value="ECO:0007669"/>
    <property type="project" value="InterPro"/>
</dbReference>
<dbReference type="GO" id="GO:0004176">
    <property type="term" value="F:ATP-dependent peptidase activity"/>
    <property type="evidence" value="ECO:0007669"/>
    <property type="project" value="InterPro"/>
</dbReference>
<reference evidence="3" key="2">
    <citation type="submission" date="2021-08" db="EMBL/GenBank/DDBJ databases">
        <authorList>
            <person name="Tani A."/>
            <person name="Ola A."/>
            <person name="Ogura Y."/>
            <person name="Katsura K."/>
            <person name="Hayashi T."/>
        </authorList>
    </citation>
    <scope>NUCLEOTIDE SEQUENCE</scope>
    <source>
        <strain evidence="3">NBRC 103626</strain>
    </source>
</reference>
<keyword evidence="3" id="KW-0645">Protease</keyword>
<organism evidence="3 4">
    <name type="scientific">Methylobacterium gregans</name>
    <dbReference type="NCBI Taxonomy" id="374424"/>
    <lineage>
        <taxon>Bacteria</taxon>
        <taxon>Pseudomonadati</taxon>
        <taxon>Pseudomonadota</taxon>
        <taxon>Alphaproteobacteria</taxon>
        <taxon>Hyphomicrobiales</taxon>
        <taxon>Methylobacteriaceae</taxon>
        <taxon>Methylobacterium</taxon>
    </lineage>
</organism>
<dbReference type="GO" id="GO:0016887">
    <property type="term" value="F:ATP hydrolysis activity"/>
    <property type="evidence" value="ECO:0007669"/>
    <property type="project" value="InterPro"/>
</dbReference>
<comment type="caution">
    <text evidence="3">The sequence shown here is derived from an EMBL/GenBank/DDBJ whole genome shotgun (WGS) entry which is preliminary data.</text>
</comment>
<dbReference type="Gene3D" id="3.40.50.300">
    <property type="entry name" value="P-loop containing nucleotide triphosphate hydrolases"/>
    <property type="match status" value="1"/>
</dbReference>
<dbReference type="GO" id="GO:0006508">
    <property type="term" value="P:proteolysis"/>
    <property type="evidence" value="ECO:0007669"/>
    <property type="project" value="UniProtKB-KW"/>
</dbReference>
<dbReference type="PANTHER" id="PTHR10046">
    <property type="entry name" value="ATP DEPENDENT LON PROTEASE FAMILY MEMBER"/>
    <property type="match status" value="1"/>
</dbReference>
<sequence>MTQTPFEAAAAEMRADIMAADRAAQNRPHDHVLTLAELYQGAEPGDVLDQAARAAEAALAARNRIPLSQKALVELKDFRREPTLQGLRQIVCLCDSFIQSCTDIITARMAHQDLRDHAAILLMLAGDRVGARMTVRKTFSLLLAGDHSSLCHYELWVTLVEALHVATDGRGEDEPDDYGPVPRLPSRLIARQRLNMQTEVMLLHEHATAAIIDNIADDIPPDPDFDFMDLERPGPLRRRPLRPAPRPAPKAVPAAPAVPAPAGGPARRALVSGSLDHLTSGPLKDYRKTARELLPSISVPDLSEVRERLVAGMPWAAEQVARMLSPLVGRDRVVLPPYLLVGAQGTGKTEAAVAIAEALGLPTTVVPCGGLADGMWAGTSRAWSTTRLDGAAQQILADRCMTVCSIHDELDKCARSDHNGSHHAALLGMLEPSRRHAYHDPALEAACDLSGVSFLATANGTEPLQGPLLDRFTVITWPAPRRQDLPVVARRILQALRREGGLDPAWMPDLDASEIRALQGWQGGSMRPLRRAIERLVALRSDPKLAN</sequence>
<dbReference type="EMBL" id="BPQM01000064">
    <property type="protein sequence ID" value="GJD79524.1"/>
    <property type="molecule type" value="Genomic_DNA"/>
</dbReference>
<evidence type="ECO:0000256" key="1">
    <source>
        <dbReference type="SAM" id="MobiDB-lite"/>
    </source>
</evidence>
<evidence type="ECO:0000259" key="2">
    <source>
        <dbReference type="Pfam" id="PF00004"/>
    </source>
</evidence>
<protein>
    <submittedName>
        <fullName evidence="3">Lon protease</fullName>
    </submittedName>
</protein>
<name>A0AA37HPZ6_9HYPH</name>
<reference evidence="3" key="1">
    <citation type="journal article" date="2016" name="Front. Microbiol.">
        <title>Genome Sequence of the Piezophilic, Mesophilic Sulfate-Reducing Bacterium Desulfovibrio indicus J2T.</title>
        <authorList>
            <person name="Cao J."/>
            <person name="Maignien L."/>
            <person name="Shao Z."/>
            <person name="Alain K."/>
            <person name="Jebbar M."/>
        </authorList>
    </citation>
    <scope>NUCLEOTIDE SEQUENCE</scope>
    <source>
        <strain evidence="3">NBRC 103626</strain>
    </source>
</reference>
<dbReference type="InterPro" id="IPR027065">
    <property type="entry name" value="Lon_Prtase"/>
</dbReference>
<dbReference type="InterPro" id="IPR027417">
    <property type="entry name" value="P-loop_NTPase"/>
</dbReference>
<dbReference type="GO" id="GO:0005524">
    <property type="term" value="F:ATP binding"/>
    <property type="evidence" value="ECO:0007669"/>
    <property type="project" value="InterPro"/>
</dbReference>
<keyword evidence="3" id="KW-0378">Hydrolase</keyword>
<feature type="domain" description="ATPase AAA-type core" evidence="2">
    <location>
        <begin position="338"/>
        <end position="475"/>
    </location>
</feature>
<gene>
    <name evidence="3" type="primary">lon_2</name>
    <name evidence="3" type="ORF">NBEOAGPD_2753</name>
</gene>
<feature type="compositionally biased region" description="Low complexity" evidence="1">
    <location>
        <begin position="251"/>
        <end position="265"/>
    </location>
</feature>
<dbReference type="GO" id="GO:0030163">
    <property type="term" value="P:protein catabolic process"/>
    <property type="evidence" value="ECO:0007669"/>
    <property type="project" value="InterPro"/>
</dbReference>
<accession>A0AA37HPZ6</accession>
<proteinExistence type="predicted"/>
<dbReference type="Pfam" id="PF00004">
    <property type="entry name" value="AAA"/>
    <property type="match status" value="1"/>
</dbReference>
<dbReference type="RefSeq" id="WP_238303504.1">
    <property type="nucleotide sequence ID" value="NZ_BPQM01000064.1"/>
</dbReference>
<evidence type="ECO:0000313" key="3">
    <source>
        <dbReference type="EMBL" id="GJD79524.1"/>
    </source>
</evidence>
<evidence type="ECO:0000313" key="4">
    <source>
        <dbReference type="Proteomes" id="UP001055108"/>
    </source>
</evidence>
<feature type="region of interest" description="Disordered" evidence="1">
    <location>
        <begin position="232"/>
        <end position="265"/>
    </location>
</feature>
<keyword evidence="4" id="KW-1185">Reference proteome</keyword>
<dbReference type="Proteomes" id="UP001055108">
    <property type="component" value="Unassembled WGS sequence"/>
</dbReference>
<dbReference type="SUPFAM" id="SSF52540">
    <property type="entry name" value="P-loop containing nucleoside triphosphate hydrolases"/>
    <property type="match status" value="1"/>
</dbReference>
<dbReference type="InterPro" id="IPR003959">
    <property type="entry name" value="ATPase_AAA_core"/>
</dbReference>
<dbReference type="AlphaFoldDB" id="A0AA37HPZ6"/>